<accession>A0A1I6G2M5</accession>
<protein>
    <submittedName>
        <fullName evidence="2">Uncharacterized protein</fullName>
    </submittedName>
</protein>
<proteinExistence type="predicted"/>
<evidence type="ECO:0000313" key="2">
    <source>
        <dbReference type="EMBL" id="SFR36381.1"/>
    </source>
</evidence>
<feature type="region of interest" description="Disordered" evidence="1">
    <location>
        <begin position="66"/>
        <end position="85"/>
    </location>
</feature>
<evidence type="ECO:0000256" key="1">
    <source>
        <dbReference type="SAM" id="MobiDB-lite"/>
    </source>
</evidence>
<dbReference type="AlphaFoldDB" id="A0A1I6G2M5"/>
<dbReference type="EMBL" id="FOYP01000001">
    <property type="protein sequence ID" value="SFR36381.1"/>
    <property type="molecule type" value="Genomic_DNA"/>
</dbReference>
<keyword evidence="3" id="KW-1185">Reference proteome</keyword>
<dbReference type="Proteomes" id="UP000199478">
    <property type="component" value="Unassembled WGS sequence"/>
</dbReference>
<evidence type="ECO:0000313" key="3">
    <source>
        <dbReference type="Proteomes" id="UP000199478"/>
    </source>
</evidence>
<sequence length="96" mass="10531">MRKAAFTAIAPRNKFVLIAIGASPDEAADSKMWSLRDSFDGQELMWLSLGLEPTPELNEQFQNIGQGGETSTRLLEKKPSSGSTSLIGQKRLAYMV</sequence>
<gene>
    <name evidence="2" type="ORF">SAMN04488005_0962</name>
</gene>
<organism evidence="2 3">
    <name type="scientific">Yoonia tamlensis</name>
    <dbReference type="NCBI Taxonomy" id="390270"/>
    <lineage>
        <taxon>Bacteria</taxon>
        <taxon>Pseudomonadati</taxon>
        <taxon>Pseudomonadota</taxon>
        <taxon>Alphaproteobacteria</taxon>
        <taxon>Rhodobacterales</taxon>
        <taxon>Paracoccaceae</taxon>
        <taxon>Yoonia</taxon>
    </lineage>
</organism>
<name>A0A1I6G2M5_9RHOB</name>
<reference evidence="3" key="1">
    <citation type="submission" date="2016-10" db="EMBL/GenBank/DDBJ databases">
        <authorList>
            <person name="Varghese N."/>
            <person name="Submissions S."/>
        </authorList>
    </citation>
    <scope>NUCLEOTIDE SEQUENCE [LARGE SCALE GENOMIC DNA]</scope>
    <source>
        <strain evidence="3">DSM 26879</strain>
    </source>
</reference>